<dbReference type="InterPro" id="IPR022929">
    <property type="entry name" value="Put_MntP"/>
</dbReference>
<reference evidence="9" key="2">
    <citation type="journal article" date="2021" name="Data Brief">
        <title>Draft genome sequence data of the facultative, thermophilic, xylanolytic bacterium Paenibacillus sp. strain DA-C8.</title>
        <authorList>
            <person name="Chhe C."/>
            <person name="Uke A."/>
            <person name="Baramee S."/>
            <person name="Ungkulpasvich U."/>
            <person name="Tachaapaikoon C."/>
            <person name="Pason P."/>
            <person name="Waeonukul R."/>
            <person name="Ratanakhanokchai K."/>
            <person name="Kosugi A."/>
        </authorList>
    </citation>
    <scope>NUCLEOTIDE SEQUENCE</scope>
    <source>
        <strain evidence="9">DA-C8</strain>
    </source>
</reference>
<feature type="transmembrane region" description="Helical" evidence="8">
    <location>
        <begin position="112"/>
        <end position="135"/>
    </location>
</feature>
<evidence type="ECO:0000256" key="4">
    <source>
        <dbReference type="ARBA" id="ARBA00022989"/>
    </source>
</evidence>
<dbReference type="HAMAP" id="MF_01521">
    <property type="entry name" value="MntP_pump"/>
    <property type="match status" value="1"/>
</dbReference>
<feature type="transmembrane region" description="Helical" evidence="8">
    <location>
        <begin position="141"/>
        <end position="161"/>
    </location>
</feature>
<comment type="similarity">
    <text evidence="8">Belongs to the MntP (TC 9.B.29) family.</text>
</comment>
<dbReference type="GO" id="GO:0005886">
    <property type="term" value="C:plasma membrane"/>
    <property type="evidence" value="ECO:0007669"/>
    <property type="project" value="UniProtKB-SubCell"/>
</dbReference>
<evidence type="ECO:0000256" key="3">
    <source>
        <dbReference type="ARBA" id="ARBA00022692"/>
    </source>
</evidence>
<evidence type="ECO:0000313" key="10">
    <source>
        <dbReference type="Proteomes" id="UP000654993"/>
    </source>
</evidence>
<feature type="transmembrane region" description="Helical" evidence="8">
    <location>
        <begin position="12"/>
        <end position="35"/>
    </location>
</feature>
<feature type="transmembrane region" description="Helical" evidence="8">
    <location>
        <begin position="173"/>
        <end position="191"/>
    </location>
</feature>
<dbReference type="GO" id="GO:0005384">
    <property type="term" value="F:manganese ion transmembrane transporter activity"/>
    <property type="evidence" value="ECO:0007669"/>
    <property type="project" value="UniProtKB-UniRule"/>
</dbReference>
<name>A0A916VGU6_9BACL</name>
<accession>A0A916VGU6</accession>
<dbReference type="InterPro" id="IPR003810">
    <property type="entry name" value="Mntp/YtaF"/>
</dbReference>
<evidence type="ECO:0000256" key="6">
    <source>
        <dbReference type="ARBA" id="ARBA00023136"/>
    </source>
</evidence>
<keyword evidence="4 8" id="KW-1133">Transmembrane helix</keyword>
<keyword evidence="7 8" id="KW-0464">Manganese</keyword>
<organism evidence="9 10">
    <name type="scientific">Insulibacter thermoxylanivorax</name>
    <dbReference type="NCBI Taxonomy" id="2749268"/>
    <lineage>
        <taxon>Bacteria</taxon>
        <taxon>Bacillati</taxon>
        <taxon>Bacillota</taxon>
        <taxon>Bacilli</taxon>
        <taxon>Bacillales</taxon>
        <taxon>Paenibacillaceae</taxon>
        <taxon>Insulibacter</taxon>
    </lineage>
</organism>
<dbReference type="Pfam" id="PF02659">
    <property type="entry name" value="Mntp"/>
    <property type="match status" value="1"/>
</dbReference>
<keyword evidence="1 8" id="KW-0813">Transport</keyword>
<proteinExistence type="inferred from homology"/>
<evidence type="ECO:0000313" key="9">
    <source>
        <dbReference type="EMBL" id="GFR39368.1"/>
    </source>
</evidence>
<evidence type="ECO:0000256" key="7">
    <source>
        <dbReference type="ARBA" id="ARBA00023211"/>
    </source>
</evidence>
<protein>
    <recommendedName>
        <fullName evidence="8">Putative manganese efflux pump MntP</fullName>
    </recommendedName>
</protein>
<dbReference type="Proteomes" id="UP000654993">
    <property type="component" value="Unassembled WGS sequence"/>
</dbReference>
<dbReference type="AlphaFoldDB" id="A0A916VGU6"/>
<evidence type="ECO:0000256" key="8">
    <source>
        <dbReference type="HAMAP-Rule" id="MF_01521"/>
    </source>
</evidence>
<evidence type="ECO:0000256" key="1">
    <source>
        <dbReference type="ARBA" id="ARBA00022448"/>
    </source>
</evidence>
<feature type="transmembrane region" description="Helical" evidence="8">
    <location>
        <begin position="79"/>
        <end position="100"/>
    </location>
</feature>
<dbReference type="PANTHER" id="PTHR35529:SF1">
    <property type="entry name" value="MANGANESE EFFLUX PUMP MNTP-RELATED"/>
    <property type="match status" value="1"/>
</dbReference>
<dbReference type="PANTHER" id="PTHR35529">
    <property type="entry name" value="MANGANESE EFFLUX PUMP MNTP-RELATED"/>
    <property type="match status" value="1"/>
</dbReference>
<evidence type="ECO:0000256" key="5">
    <source>
        <dbReference type="ARBA" id="ARBA00023065"/>
    </source>
</evidence>
<keyword evidence="6 8" id="KW-0472">Membrane</keyword>
<keyword evidence="3 8" id="KW-0812">Transmembrane</keyword>
<dbReference type="EMBL" id="BMAQ01000043">
    <property type="protein sequence ID" value="GFR39368.1"/>
    <property type="molecule type" value="Genomic_DNA"/>
</dbReference>
<feature type="transmembrane region" description="Helical" evidence="8">
    <location>
        <begin position="47"/>
        <end position="67"/>
    </location>
</feature>
<comment type="caution">
    <text evidence="9">The sequence shown here is derived from an EMBL/GenBank/DDBJ whole genome shotgun (WGS) entry which is preliminary data.</text>
</comment>
<keyword evidence="10" id="KW-1185">Reference proteome</keyword>
<dbReference type="RefSeq" id="WP_242457587.1">
    <property type="nucleotide sequence ID" value="NZ_BMAQ01000043.1"/>
</dbReference>
<keyword evidence="5 8" id="KW-0406">Ion transport</keyword>
<sequence length="192" mass="20498">MNAYLSMDPAVYTGQFLAILVMALALGLDAFSLGVGIGIRGIRLLHIMKISFIVGMFHILMPLMGMFTGNYVSTLLGNIATLCGGLLLVILGSHMVYSTFHTGQMEPIDHHTFLGLMVLGLSVSVDSFSVGLSLGLFHADILLTMMLFGLCGGLMAAGGLWLGRHFNGLLGDYGEAVGGLILILFGIKFLWI</sequence>
<gene>
    <name evidence="8 9" type="primary">mntP</name>
    <name evidence="9" type="ORF">PRECH8_26640</name>
</gene>
<evidence type="ECO:0000256" key="2">
    <source>
        <dbReference type="ARBA" id="ARBA00022475"/>
    </source>
</evidence>
<comment type="function">
    <text evidence="8">Probably functions as a manganese efflux pump.</text>
</comment>
<reference evidence="9" key="1">
    <citation type="submission" date="2020-08" db="EMBL/GenBank/DDBJ databases">
        <authorList>
            <person name="Uke A."/>
            <person name="Chhe C."/>
            <person name="Baramee S."/>
            <person name="Kosugi A."/>
        </authorList>
    </citation>
    <scope>NUCLEOTIDE SEQUENCE</scope>
    <source>
        <strain evidence="9">DA-C8</strain>
    </source>
</reference>
<comment type="subcellular location">
    <subcellularLocation>
        <location evidence="8">Cell membrane</location>
        <topology evidence="8">Multi-pass membrane protein</topology>
    </subcellularLocation>
</comment>
<keyword evidence="2 8" id="KW-1003">Cell membrane</keyword>